<sequence>MKLMFLVKIAAFILLAWRRSFNSIKFPINKYLNENSSVVGKLNIRTYRLLRKHKKDTHSSIVEIKEEIPYNIDNKNKHIRNNEEEDTSRNKKSYRSSLNNGGSHIKDKKNKFCTFETKKYSHLEKKIFKELDYENFLKNNRIISNKFYKKIMFKKYRLRLSLPLLFFLFLSISLILDLFVNYGVMRILRYLLNTYGNSAWNTLGKKFGELIGKDWCYYLRPFFTAPQWANGNVKGKVYASTGLIGLIIYFLPFIILGVTVISGIIYYHRKVKKYEKIKLKKR</sequence>
<dbReference type="AlphaFoldDB" id="A0A1D3TDR5"/>
<keyword evidence="2" id="KW-0472">Membrane</keyword>
<dbReference type="VEuPathDB" id="PlasmoDB:PmUG01_13060100"/>
<evidence type="ECO:0000313" key="5">
    <source>
        <dbReference type="Proteomes" id="UP000219813"/>
    </source>
</evidence>
<dbReference type="KEGG" id="pmal:PMUG01_13060100"/>
<evidence type="ECO:0000256" key="1">
    <source>
        <dbReference type="SAM" id="MobiDB-lite"/>
    </source>
</evidence>
<feature type="signal peptide" evidence="3">
    <location>
        <begin position="1"/>
        <end position="18"/>
    </location>
</feature>
<feature type="transmembrane region" description="Helical" evidence="2">
    <location>
        <begin position="160"/>
        <end position="184"/>
    </location>
</feature>
<protein>
    <submittedName>
        <fullName evidence="4">Fam-l protein</fullName>
    </submittedName>
</protein>
<name>A0A1D3TDR5_PLAMA</name>
<dbReference type="RefSeq" id="XP_028863968.1">
    <property type="nucleotide sequence ID" value="XM_029007595.1"/>
</dbReference>
<reference evidence="4 5" key="1">
    <citation type="submission" date="2016-06" db="EMBL/GenBank/DDBJ databases">
        <authorList>
            <consortium name="Pathogen Informatics"/>
        </authorList>
    </citation>
    <scope>NUCLEOTIDE SEQUENCE [LARGE SCALE GENOMIC DNA]</scope>
</reference>
<dbReference type="GeneID" id="39871320"/>
<evidence type="ECO:0000256" key="2">
    <source>
        <dbReference type="SAM" id="Phobius"/>
    </source>
</evidence>
<feature type="transmembrane region" description="Helical" evidence="2">
    <location>
        <begin position="243"/>
        <end position="267"/>
    </location>
</feature>
<dbReference type="Pfam" id="PF12420">
    <property type="entry name" value="DUF3671"/>
    <property type="match status" value="1"/>
</dbReference>
<keyword evidence="3" id="KW-0732">Signal</keyword>
<evidence type="ECO:0000313" key="4">
    <source>
        <dbReference type="EMBL" id="SCP02955.1"/>
    </source>
</evidence>
<dbReference type="EMBL" id="LT594634">
    <property type="protein sequence ID" value="SCP02955.1"/>
    <property type="molecule type" value="Genomic_DNA"/>
</dbReference>
<dbReference type="Proteomes" id="UP000219813">
    <property type="component" value="Chromosome 13"/>
</dbReference>
<gene>
    <name evidence="4" type="primary">PmUG01_13060100</name>
    <name evidence="4" type="ORF">PMUG01_13060100</name>
</gene>
<feature type="region of interest" description="Disordered" evidence="1">
    <location>
        <begin position="75"/>
        <end position="103"/>
    </location>
</feature>
<keyword evidence="2" id="KW-0812">Transmembrane</keyword>
<keyword evidence="2" id="KW-1133">Transmembrane helix</keyword>
<dbReference type="InterPro" id="IPR022139">
    <property type="entry name" value="Fam-L/Fam-M-like_plasmodium"/>
</dbReference>
<proteinExistence type="predicted"/>
<accession>A0A1D3TDR5</accession>
<feature type="chain" id="PRO_5008921422" evidence="3">
    <location>
        <begin position="19"/>
        <end position="282"/>
    </location>
</feature>
<evidence type="ECO:0000256" key="3">
    <source>
        <dbReference type="SAM" id="SignalP"/>
    </source>
</evidence>
<organism evidence="4 5">
    <name type="scientific">Plasmodium malariae</name>
    <dbReference type="NCBI Taxonomy" id="5858"/>
    <lineage>
        <taxon>Eukaryota</taxon>
        <taxon>Sar</taxon>
        <taxon>Alveolata</taxon>
        <taxon>Apicomplexa</taxon>
        <taxon>Aconoidasida</taxon>
        <taxon>Haemosporida</taxon>
        <taxon>Plasmodiidae</taxon>
        <taxon>Plasmodium</taxon>
        <taxon>Plasmodium (Plasmodium)</taxon>
    </lineage>
</organism>
<keyword evidence="5" id="KW-1185">Reference proteome</keyword>